<dbReference type="OrthoDB" id="9764804at2"/>
<evidence type="ECO:0000313" key="3">
    <source>
        <dbReference type="Proteomes" id="UP000305836"/>
    </source>
</evidence>
<gene>
    <name evidence="2" type="ORF">FDA38_27330</name>
</gene>
<dbReference type="CDD" id="cd15482">
    <property type="entry name" value="Sialidase_non-viral"/>
    <property type="match status" value="1"/>
</dbReference>
<evidence type="ECO:0000256" key="1">
    <source>
        <dbReference type="SAM" id="MobiDB-lite"/>
    </source>
</evidence>
<dbReference type="AlphaFoldDB" id="A0A4V5UWA1"/>
<dbReference type="InterPro" id="IPR015943">
    <property type="entry name" value="WD40/YVTN_repeat-like_dom_sf"/>
</dbReference>
<dbReference type="Gene3D" id="2.130.10.10">
    <property type="entry name" value="YVTN repeat-like/Quinoprotein amine dehydrogenase"/>
    <property type="match status" value="4"/>
</dbReference>
<sequence>MKGPIELQERGAGKAAKEGANGEQPVQRKIFLREAAFLDARGLSREAKPLAIAEERTTAQSYGHAMRERATLLAAAPPSPDLVWRPLGPSGIPNGQTYGTGPGSAVTVAGRISAIAVDPSDSRRLLIGSAAGGIWQSRDGGANWTPRTDDQPTLSIGALAFDPSDGSTVYAGTGEGNSEYFHLGQGILVSHDGGASWTQIAEQVFAEVGFYRLVVDPAGGGRLLVATTGGAAESPDGGATWSLLHRGMTWDVSLAKHHSGVEEILLAAPDGLFAAKNGGAFNKVDLPGLPALDTRSERMAVAHVPSDPGQAFVFAATHGRARLWHRQGRNAPWESVDLPSFRLGQLVDNVLSVDQAFYDWYLAIAEADTIYLGAKELVKGVRTNDEWKWSDISTRIGHGDSIHPDQHTMAFDPTDPDVIYAGCDGGIFRSPDRGTSWTSLNAGLAISEVEYLAQRPDDATWLLAGLQDNGTIRREGPDEWSQVGLGDGGDCATDLSAPDVCYHSYFHMYLERSRHRGDADSWENVTPPDADTPLQLFYPPVEVNGSVVVKAGHTVHLSRDAGDTWSDVDLAGGQRSIASALAIPDQDTVLVATIQGDVFRIQFDNAKWSEADMLLRPRSGWISDLLVDPQNANRYWATFSNPGAVFRSDDAGATWTDVTADLPAIPVNAVVCHPTENDRVWVACDVGVFESRDAGGSWAVYGTGLPNCLAVDLVFHEGEQLLRVGTRSRGVWELATQVGPEMPLKERGL</sequence>
<dbReference type="SUPFAM" id="SSF50939">
    <property type="entry name" value="Sialidases"/>
    <property type="match status" value="1"/>
</dbReference>
<comment type="caution">
    <text evidence="2">The sequence shown here is derived from an EMBL/GenBank/DDBJ whole genome shotgun (WGS) entry which is preliminary data.</text>
</comment>
<dbReference type="GO" id="GO:0010411">
    <property type="term" value="P:xyloglucan metabolic process"/>
    <property type="evidence" value="ECO:0007669"/>
    <property type="project" value="TreeGrafter"/>
</dbReference>
<protein>
    <recommendedName>
        <fullName evidence="4">Glycosyl hydrolase</fullName>
    </recommendedName>
</protein>
<accession>A0A4V5UWA1</accession>
<dbReference type="SUPFAM" id="SSF110296">
    <property type="entry name" value="Oligoxyloglucan reducing end-specific cellobiohydrolase"/>
    <property type="match status" value="1"/>
</dbReference>
<dbReference type="PANTHER" id="PTHR43739">
    <property type="entry name" value="XYLOGLUCANASE (EUROFUNG)"/>
    <property type="match status" value="1"/>
</dbReference>
<dbReference type="PANTHER" id="PTHR43739:SF5">
    <property type="entry name" value="EXO-ALPHA-SIALIDASE"/>
    <property type="match status" value="1"/>
</dbReference>
<evidence type="ECO:0000313" key="2">
    <source>
        <dbReference type="EMBL" id="TKK76133.1"/>
    </source>
</evidence>
<dbReference type="InterPro" id="IPR036278">
    <property type="entry name" value="Sialidase_sf"/>
</dbReference>
<keyword evidence="3" id="KW-1185">Reference proteome</keyword>
<dbReference type="InterPro" id="IPR052025">
    <property type="entry name" value="Xyloglucanase_GH74"/>
</dbReference>
<evidence type="ECO:0008006" key="4">
    <source>
        <dbReference type="Google" id="ProtNLM"/>
    </source>
</evidence>
<dbReference type="Proteomes" id="UP000305836">
    <property type="component" value="Unassembled WGS sequence"/>
</dbReference>
<proteinExistence type="predicted"/>
<name>A0A4V5UWA1_9ACTN</name>
<reference evidence="2 3" key="1">
    <citation type="submission" date="2019-04" db="EMBL/GenBank/DDBJ databases">
        <title>Kribbella sp. NEAU-THZ 27 nov., a novel actinomycete isolated from soil.</title>
        <authorList>
            <person name="Duan L."/>
        </authorList>
    </citation>
    <scope>NUCLEOTIDE SEQUENCE [LARGE SCALE GENOMIC DNA]</scope>
    <source>
        <strain evidence="3">NEAU-THZ27</strain>
    </source>
</reference>
<feature type="compositionally biased region" description="Basic and acidic residues" evidence="1">
    <location>
        <begin position="7"/>
        <end position="17"/>
    </location>
</feature>
<feature type="region of interest" description="Disordered" evidence="1">
    <location>
        <begin position="1"/>
        <end position="24"/>
    </location>
</feature>
<dbReference type="EMBL" id="SZPZ01000004">
    <property type="protein sequence ID" value="TKK76133.1"/>
    <property type="molecule type" value="Genomic_DNA"/>
</dbReference>
<organism evidence="2 3">
    <name type="scientific">Kribbella jiaozuonensis</name>
    <dbReference type="NCBI Taxonomy" id="2575441"/>
    <lineage>
        <taxon>Bacteria</taxon>
        <taxon>Bacillati</taxon>
        <taxon>Actinomycetota</taxon>
        <taxon>Actinomycetes</taxon>
        <taxon>Propionibacteriales</taxon>
        <taxon>Kribbellaceae</taxon>
        <taxon>Kribbella</taxon>
    </lineage>
</organism>
<dbReference type="RefSeq" id="WP_137257002.1">
    <property type="nucleotide sequence ID" value="NZ_JBHSPQ010000003.1"/>
</dbReference>